<proteinExistence type="predicted"/>
<sequence length="210" mass="23794">MDVGQLSDHKAIYLHLIPPTPDEAAAIRPPFRVAPNLIDDPRHKRAVNKQLTKYRHLPAEQCTTDNNPVATLAEVLSEIRRYFREVAKKQARPLLREVEALRRKHQRLFHAACGAGRQQKENITKKLQAVEKAAVEKMAAASAHIYNAAAHNWLRHGGRTSQWSTARVQRATRPPRTPVIKALAPPSGHERQPITDRHQLADTASDFYRE</sequence>
<comment type="caution">
    <text evidence="1">The sequence shown here is derived from an EMBL/GenBank/DDBJ whole genome shotgun (WGS) entry which is preliminary data.</text>
</comment>
<feature type="non-terminal residue" evidence="1">
    <location>
        <position position="210"/>
    </location>
</feature>
<dbReference type="EMBL" id="JAMZIH010003857">
    <property type="protein sequence ID" value="KAJ1676579.1"/>
    <property type="molecule type" value="Genomic_DNA"/>
</dbReference>
<keyword evidence="2" id="KW-1185">Reference proteome</keyword>
<reference evidence="1" key="1">
    <citation type="submission" date="2022-06" db="EMBL/GenBank/DDBJ databases">
        <title>Phylogenomic reconstructions and comparative analyses of Kickxellomycotina fungi.</title>
        <authorList>
            <person name="Reynolds N.K."/>
            <person name="Stajich J.E."/>
            <person name="Barry K."/>
            <person name="Grigoriev I.V."/>
            <person name="Crous P."/>
            <person name="Smith M.E."/>
        </authorList>
    </citation>
    <scope>NUCLEOTIDE SEQUENCE</scope>
    <source>
        <strain evidence="1">RSA 2271</strain>
    </source>
</reference>
<protein>
    <submittedName>
        <fullName evidence="1">Uncharacterized protein</fullName>
    </submittedName>
</protein>
<accession>A0ACC1HQD8</accession>
<dbReference type="Proteomes" id="UP001145114">
    <property type="component" value="Unassembled WGS sequence"/>
</dbReference>
<gene>
    <name evidence="1" type="ORF">EV182_007910</name>
</gene>
<organism evidence="1 2">
    <name type="scientific">Spiromyces aspiralis</name>
    <dbReference type="NCBI Taxonomy" id="68401"/>
    <lineage>
        <taxon>Eukaryota</taxon>
        <taxon>Fungi</taxon>
        <taxon>Fungi incertae sedis</taxon>
        <taxon>Zoopagomycota</taxon>
        <taxon>Kickxellomycotina</taxon>
        <taxon>Kickxellomycetes</taxon>
        <taxon>Kickxellales</taxon>
        <taxon>Kickxellaceae</taxon>
        <taxon>Spiromyces</taxon>
    </lineage>
</organism>
<name>A0ACC1HQD8_9FUNG</name>
<evidence type="ECO:0000313" key="1">
    <source>
        <dbReference type="EMBL" id="KAJ1676579.1"/>
    </source>
</evidence>
<evidence type="ECO:0000313" key="2">
    <source>
        <dbReference type="Proteomes" id="UP001145114"/>
    </source>
</evidence>